<evidence type="ECO:0000313" key="4">
    <source>
        <dbReference type="EMBL" id="RUR24081.1"/>
    </source>
</evidence>
<evidence type="ECO:0000313" key="3">
    <source>
        <dbReference type="EMBL" id="PWY54182.1"/>
    </source>
</evidence>
<evidence type="ECO:0000259" key="2">
    <source>
        <dbReference type="PROSITE" id="PS50238"/>
    </source>
</evidence>
<dbReference type="OrthoDB" id="5652643at2"/>
<reference evidence="4 6" key="2">
    <citation type="submission" date="2018-12" db="EMBL/GenBank/DDBJ databases">
        <title>Legionella sp,whole genome shotgun sequence.</title>
        <authorList>
            <person name="Wu H."/>
        </authorList>
    </citation>
    <scope>NUCLEOTIDE SEQUENCE [LARGE SCALE GENOMIC DNA]</scope>
    <source>
        <strain evidence="4">Km489</strain>
        <strain evidence="6">km489</strain>
    </source>
</reference>
<feature type="domain" description="Rho-GAP" evidence="2">
    <location>
        <begin position="1"/>
        <end position="216"/>
    </location>
</feature>
<dbReference type="PROSITE" id="PS50238">
    <property type="entry name" value="RHOGAP"/>
    <property type="match status" value="1"/>
</dbReference>
<gene>
    <name evidence="3" type="ORF">DGG96_18400</name>
    <name evidence="4" type="ORF">ELY20_05830</name>
</gene>
<dbReference type="GO" id="GO:0007165">
    <property type="term" value="P:signal transduction"/>
    <property type="evidence" value="ECO:0007669"/>
    <property type="project" value="InterPro"/>
</dbReference>
<evidence type="ECO:0000313" key="6">
    <source>
        <dbReference type="Proteomes" id="UP000287374"/>
    </source>
</evidence>
<comment type="caution">
    <text evidence="3">The sequence shown here is derived from an EMBL/GenBank/DDBJ whole genome shotgun (WGS) entry which is preliminary data.</text>
</comment>
<dbReference type="AlphaFoldDB" id="A0A317U104"/>
<dbReference type="Gene3D" id="1.10.555.10">
    <property type="entry name" value="Rho GTPase activation protein"/>
    <property type="match status" value="1"/>
</dbReference>
<dbReference type="EMBL" id="QHJG01000042">
    <property type="protein sequence ID" value="PWY54182.1"/>
    <property type="molecule type" value="Genomic_DNA"/>
</dbReference>
<dbReference type="EMBL" id="RZGX01000006">
    <property type="protein sequence ID" value="RUR24081.1"/>
    <property type="molecule type" value="Genomic_DNA"/>
</dbReference>
<reference evidence="3 5" key="1">
    <citation type="submission" date="2018-05" db="EMBL/GenBank/DDBJ databases">
        <title>Legionella qingyii sp.nov., whole genome shotgun sequence.</title>
        <authorList>
            <person name="Wu H."/>
            <person name="Zhu Q."/>
            <person name="Hu C."/>
        </authorList>
    </citation>
    <scope>NUCLEOTIDE SEQUENCE [LARGE SCALE GENOMIC DNA]</scope>
    <source>
        <strain evidence="3 5">HEB18</strain>
    </source>
</reference>
<organism evidence="3 5">
    <name type="scientific">Legionella qingyii</name>
    <dbReference type="NCBI Taxonomy" id="2184757"/>
    <lineage>
        <taxon>Bacteria</taxon>
        <taxon>Pseudomonadati</taxon>
        <taxon>Pseudomonadota</taxon>
        <taxon>Gammaproteobacteria</taxon>
        <taxon>Legionellales</taxon>
        <taxon>Legionellaceae</taxon>
        <taxon>Legionella</taxon>
    </lineage>
</organism>
<evidence type="ECO:0000313" key="5">
    <source>
        <dbReference type="Proteomes" id="UP000247152"/>
    </source>
</evidence>
<protein>
    <submittedName>
        <fullName evidence="3">GTPase</fullName>
    </submittedName>
</protein>
<dbReference type="Proteomes" id="UP000287374">
    <property type="component" value="Unassembled WGS sequence"/>
</dbReference>
<keyword evidence="1" id="KW-0175">Coiled coil</keyword>
<name>A0A317U104_9GAMM</name>
<dbReference type="RefSeq" id="WP_110143995.1">
    <property type="nucleotide sequence ID" value="NZ_QHJG01000042.1"/>
</dbReference>
<evidence type="ECO:0000256" key="1">
    <source>
        <dbReference type="SAM" id="Coils"/>
    </source>
</evidence>
<dbReference type="Proteomes" id="UP000247152">
    <property type="component" value="Unassembled WGS sequence"/>
</dbReference>
<dbReference type="InterPro" id="IPR000198">
    <property type="entry name" value="RhoGAP_dom"/>
</dbReference>
<sequence length="398" mass="45692">MPGPYNTHVIVNVFRSIVQLVAQNPKLLNIPGVFRVSGAKEETERLLDLLISEQFNVDTLSHYVMEKNKVNSEHLHNILGMIPAMFKGTQILDSEDKLLLTFSKELKSLLDSQDRKNLFNAAQLFDDFICDLLLSKRVDHQRAGEILDHYCYLMHQVGRFQDTNRMTYNNLAIIMAPRLTQDLALFPSTDFLGLSGFINQLTPILEIYITDEKWNYDFKERHADKLEHLAYTRHSILEQLEHMKEASKKAVTVPMKSLMLQASMLKNQIDIIDKQQQDHSIKRKVRKELNKQLKQLKEELNALNAKISELSSQMSTVNQGHRKIQEEINLISLSENRVTSVKNHRGNKSNGSNLTQFSIFKSDNNNIATPASLFPNPKDEHEIIEYEDLQATNLGGPK</sequence>
<dbReference type="InterPro" id="IPR008936">
    <property type="entry name" value="Rho_GTPase_activation_prot"/>
</dbReference>
<dbReference type="SUPFAM" id="SSF48350">
    <property type="entry name" value="GTPase activation domain, GAP"/>
    <property type="match status" value="1"/>
</dbReference>
<accession>A0A317U104</accession>
<feature type="coiled-coil region" evidence="1">
    <location>
        <begin position="279"/>
        <end position="313"/>
    </location>
</feature>
<keyword evidence="6" id="KW-1185">Reference proteome</keyword>
<dbReference type="Pfam" id="PF00620">
    <property type="entry name" value="RhoGAP"/>
    <property type="match status" value="1"/>
</dbReference>
<proteinExistence type="predicted"/>